<dbReference type="AlphaFoldDB" id="A0AAU9K1J1"/>
<dbReference type="InterPro" id="IPR014717">
    <property type="entry name" value="Transl_elong_EF1B/ribsomal_bS6"/>
</dbReference>
<dbReference type="Proteomes" id="UP001162131">
    <property type="component" value="Unassembled WGS sequence"/>
</dbReference>
<evidence type="ECO:0000256" key="1">
    <source>
        <dbReference type="ARBA" id="ARBA00007411"/>
    </source>
</evidence>
<dbReference type="GO" id="GO:0005829">
    <property type="term" value="C:cytosol"/>
    <property type="evidence" value="ECO:0007669"/>
    <property type="project" value="TreeGrafter"/>
</dbReference>
<dbReference type="PANTHER" id="PTHR11595">
    <property type="entry name" value="EF-HAND AND COILED-COIL DOMAIN-CONTAINING FAMILY MEMBER"/>
    <property type="match status" value="1"/>
</dbReference>
<sequence length="223" mass="25961">MNISSSDYNKLEDILHSNLYLCGGTPTKTDAKIFREIADYCIELYPYPNLYGWYCFLRNFSDEILNSWPEPTVYNTSEYEEFDLFANHPNIEKEFLDQAHNKVEDPTDNEPERSQVVFDIKPVDITVDLDRIARLILLDIQLDGLKWIENYNLKPVAYKINMLQMGCIIEDTIDTDFIAEKIMGITGQLQCEWEDENGEGIGIFYYTESPLIQSVDISSFQKF</sequence>
<name>A0AAU9K1J1_9CILI</name>
<keyword evidence="2" id="KW-0251">Elongation factor</keyword>
<dbReference type="SMART" id="SM00888">
    <property type="entry name" value="EF1_GNE"/>
    <property type="match status" value="1"/>
</dbReference>
<comment type="similarity">
    <text evidence="1">Belongs to the EF-1-beta/EF-1-delta family.</text>
</comment>
<dbReference type="GO" id="GO:0005853">
    <property type="term" value="C:eukaryotic translation elongation factor 1 complex"/>
    <property type="evidence" value="ECO:0007669"/>
    <property type="project" value="InterPro"/>
</dbReference>
<keyword evidence="6" id="KW-1185">Reference proteome</keyword>
<gene>
    <name evidence="5" type="ORF">BSTOLATCC_MIC58239</name>
</gene>
<dbReference type="InterPro" id="IPR049720">
    <property type="entry name" value="EF1B_bsu/dsu"/>
</dbReference>
<dbReference type="InterPro" id="IPR014038">
    <property type="entry name" value="EF1B_bsu/dsu_GNE"/>
</dbReference>
<comment type="caution">
    <text evidence="5">The sequence shown here is derived from an EMBL/GenBank/DDBJ whole genome shotgun (WGS) entry which is preliminary data.</text>
</comment>
<evidence type="ECO:0000259" key="4">
    <source>
        <dbReference type="SMART" id="SM00888"/>
    </source>
</evidence>
<dbReference type="SUPFAM" id="SSF54984">
    <property type="entry name" value="eEF-1beta-like"/>
    <property type="match status" value="1"/>
</dbReference>
<organism evidence="5 6">
    <name type="scientific">Blepharisma stoltei</name>
    <dbReference type="NCBI Taxonomy" id="1481888"/>
    <lineage>
        <taxon>Eukaryota</taxon>
        <taxon>Sar</taxon>
        <taxon>Alveolata</taxon>
        <taxon>Ciliophora</taxon>
        <taxon>Postciliodesmatophora</taxon>
        <taxon>Heterotrichea</taxon>
        <taxon>Heterotrichida</taxon>
        <taxon>Blepharismidae</taxon>
        <taxon>Blepharisma</taxon>
    </lineage>
</organism>
<dbReference type="Gene3D" id="3.30.70.60">
    <property type="match status" value="1"/>
</dbReference>
<evidence type="ECO:0000256" key="2">
    <source>
        <dbReference type="ARBA" id="ARBA00022768"/>
    </source>
</evidence>
<dbReference type="SUPFAM" id="SSF47616">
    <property type="entry name" value="GST C-terminal domain-like"/>
    <property type="match status" value="1"/>
</dbReference>
<dbReference type="InterPro" id="IPR036282">
    <property type="entry name" value="Glutathione-S-Trfase_C_sf"/>
</dbReference>
<feature type="domain" description="Translation elongation factor EF1B beta/delta subunit guanine nucleotide exchange" evidence="4">
    <location>
        <begin position="113"/>
        <end position="223"/>
    </location>
</feature>
<evidence type="ECO:0000313" key="5">
    <source>
        <dbReference type="EMBL" id="CAG9333426.1"/>
    </source>
</evidence>
<evidence type="ECO:0000313" key="6">
    <source>
        <dbReference type="Proteomes" id="UP001162131"/>
    </source>
</evidence>
<accession>A0AAU9K1J1</accession>
<dbReference type="GO" id="GO:0003746">
    <property type="term" value="F:translation elongation factor activity"/>
    <property type="evidence" value="ECO:0007669"/>
    <property type="project" value="UniProtKB-KW"/>
</dbReference>
<dbReference type="EMBL" id="CAJZBQ010000056">
    <property type="protein sequence ID" value="CAG9333426.1"/>
    <property type="molecule type" value="Genomic_DNA"/>
</dbReference>
<reference evidence="5" key="1">
    <citation type="submission" date="2021-09" db="EMBL/GenBank/DDBJ databases">
        <authorList>
            <consortium name="AG Swart"/>
            <person name="Singh M."/>
            <person name="Singh A."/>
            <person name="Seah K."/>
            <person name="Emmerich C."/>
        </authorList>
    </citation>
    <scope>NUCLEOTIDE SEQUENCE</scope>
    <source>
        <strain evidence="5">ATCC30299</strain>
    </source>
</reference>
<keyword evidence="3" id="KW-0648">Protein biosynthesis</keyword>
<dbReference type="PANTHER" id="PTHR11595:SF21">
    <property type="entry name" value="ELONGATION FACTOR 1-BETA"/>
    <property type="match status" value="1"/>
</dbReference>
<evidence type="ECO:0000256" key="3">
    <source>
        <dbReference type="ARBA" id="ARBA00022917"/>
    </source>
</evidence>
<dbReference type="InterPro" id="IPR036219">
    <property type="entry name" value="eEF-1beta-like_sf"/>
</dbReference>
<protein>
    <recommendedName>
        <fullName evidence="4">Translation elongation factor EF1B beta/delta subunit guanine nucleotide exchange domain-containing protein</fullName>
    </recommendedName>
</protein>
<dbReference type="GO" id="GO:0005085">
    <property type="term" value="F:guanyl-nucleotide exchange factor activity"/>
    <property type="evidence" value="ECO:0007669"/>
    <property type="project" value="TreeGrafter"/>
</dbReference>
<proteinExistence type="inferred from homology"/>
<dbReference type="Pfam" id="PF00736">
    <property type="entry name" value="EF1_GNE"/>
    <property type="match status" value="1"/>
</dbReference>